<feature type="compositionally biased region" description="Basic and acidic residues" evidence="1">
    <location>
        <begin position="1022"/>
        <end position="1041"/>
    </location>
</feature>
<reference evidence="2 3" key="1">
    <citation type="submission" date="2019-03" db="EMBL/GenBank/DDBJ databases">
        <title>Single cell metagenomics reveals metabolic interactions within the superorganism composed of flagellate Streblomastix strix and complex community of Bacteroidetes bacteria on its surface.</title>
        <authorList>
            <person name="Treitli S.C."/>
            <person name="Kolisko M."/>
            <person name="Husnik F."/>
            <person name="Keeling P."/>
            <person name="Hampl V."/>
        </authorList>
    </citation>
    <scope>NUCLEOTIDE SEQUENCE [LARGE SCALE GENOMIC DNA]</scope>
    <source>
        <strain evidence="2">ST1C</strain>
    </source>
</reference>
<dbReference type="AlphaFoldDB" id="A0A5J4VME5"/>
<dbReference type="EMBL" id="SNRW01006241">
    <property type="protein sequence ID" value="KAA6383443.1"/>
    <property type="molecule type" value="Genomic_DNA"/>
</dbReference>
<accession>A0A5J4VME5</accession>
<evidence type="ECO:0000256" key="1">
    <source>
        <dbReference type="SAM" id="MobiDB-lite"/>
    </source>
</evidence>
<feature type="compositionally biased region" description="Basic and acidic residues" evidence="1">
    <location>
        <begin position="1139"/>
        <end position="1157"/>
    </location>
</feature>
<feature type="compositionally biased region" description="Low complexity" evidence="1">
    <location>
        <begin position="1117"/>
        <end position="1138"/>
    </location>
</feature>
<name>A0A5J4VME5_9EUKA</name>
<protein>
    <submittedName>
        <fullName evidence="2">Uncharacterized protein</fullName>
    </submittedName>
</protein>
<evidence type="ECO:0000313" key="2">
    <source>
        <dbReference type="EMBL" id="KAA6383443.1"/>
    </source>
</evidence>
<feature type="region of interest" description="Disordered" evidence="1">
    <location>
        <begin position="361"/>
        <end position="380"/>
    </location>
</feature>
<feature type="compositionally biased region" description="Polar residues" evidence="1">
    <location>
        <begin position="370"/>
        <end position="380"/>
    </location>
</feature>
<dbReference type="Proteomes" id="UP000324800">
    <property type="component" value="Unassembled WGS sequence"/>
</dbReference>
<proteinExistence type="predicted"/>
<evidence type="ECO:0000313" key="3">
    <source>
        <dbReference type="Proteomes" id="UP000324800"/>
    </source>
</evidence>
<comment type="caution">
    <text evidence="2">The sequence shown here is derived from an EMBL/GenBank/DDBJ whole genome shotgun (WGS) entry which is preliminary data.</text>
</comment>
<feature type="region of interest" description="Disordered" evidence="1">
    <location>
        <begin position="1106"/>
        <end position="1157"/>
    </location>
</feature>
<sequence length="1157" mass="132922">MSTSAMETVYDKSQLLNISLTLQKRIRILGGVQSIYSYLSVLVVLNGRCAFVFRAGCRVDDKELDPISKMYQLTGSGKQIEMNLNKNKNKKQKDDIELINTKESNTKSYSNSIEQDQYLNIEYCSCTNPLFSENGDLFPTAPWHASIKNTRLYYQYNSETQAIPSRPIQSYEINSPFTFNIQLIALILAPAPITSFSMEQNLHRTNAAPLPKSIQSLTAYNDQTSVHDIFITHKLANLVPQYILPKPYVRAIVVYAPCGVAFVDIQFNPFSILGGIDQIQSRHFCASNPKDGEIVENMIAQSKMALNTLRKKKKKTQKNKLKIISNASNNKQSNISVESSEKQITFPPSLMAFYKNQNTSKDQIKDNNDSEAQPNIPTNSQYKLPPISGNDVARVSGIQMKHNPMDLVKTAAVFAQKINLVAQFYAPSLIIDASLLGFNQFGLIADRNVLIYSLQPNPLYKQIKHQRRFKNDLKVEQDGYQYLPLCAVLSANIATSQHYSFILRCSLGLNSIFGGIRNNFMKKMYRNLELMNKQYMSTNSPLKDHSKDQNFEIQKYNQTENEDDSLYAEDLEDDYYLHMSSKKQQNTNLLELSPKGSMQNLPSIPSFIIIGKSGSIIRGIPSIYDEVPIKDIFLAMHIYSILDQNFGDAWKQPQIQIFNDYWRIEEQTFRITVIERAIREYISTGRIARRPPFPVSDYLPPNYGIKDGRYFESQSIFGISPHPISSDSTNMKIMNLQNVAATIERLMFYSHLINQHRLIIREILRRVIKNFESLNLGNKSDIEIQDKRSETLLIKVVYNLMCTIARPAQTIQNGIGMNLAKEMYYRFKQSRIGLQQLSLSVRNLNNKYFQRMKQEFQPMIDRERILDNQIWFKYRNLIFPESVGVEANFNIHFKDDPNIDGILPPGLARNPIKLSKDTELNSSNYALDIFRITEKLHFNKSHLQNDGMSLKLNNLFKSLTKINKNVQMISKGKEFYQNVHLNSAEEKPNSDDENLFIDKFNLQSVSMYILSPIKEPKKKKNIEKVEKHSSRKQQEKNEKVSKLIQKNVPKEFDRAVQQQKNIQSVDPKHLLNQMSYKNTTHKGSSHQIKIDDQKDTIKGKEKTEISDFQELDQSDLSSIPIIPIQNNNSSHNPIISDIQDQKNNGEDTKEVDDRIKS</sequence>
<organism evidence="2 3">
    <name type="scientific">Streblomastix strix</name>
    <dbReference type="NCBI Taxonomy" id="222440"/>
    <lineage>
        <taxon>Eukaryota</taxon>
        <taxon>Metamonada</taxon>
        <taxon>Preaxostyla</taxon>
        <taxon>Oxymonadida</taxon>
        <taxon>Streblomastigidae</taxon>
        <taxon>Streblomastix</taxon>
    </lineage>
</organism>
<gene>
    <name evidence="2" type="ORF">EZS28_021030</name>
</gene>
<feature type="region of interest" description="Disordered" evidence="1">
    <location>
        <begin position="1017"/>
        <end position="1041"/>
    </location>
</feature>